<evidence type="ECO:0000256" key="8">
    <source>
        <dbReference type="SAM" id="MobiDB-lite"/>
    </source>
</evidence>
<dbReference type="SUPFAM" id="SSF50978">
    <property type="entry name" value="WD40 repeat-like"/>
    <property type="match status" value="1"/>
</dbReference>
<accession>A0A0B2WRR4</accession>
<gene>
    <name evidence="9" type="ORF">MAM_05890</name>
</gene>
<comment type="function">
    <text evidence="6">Required for the formation of N(7)-methylguanine at position 46 (m7G46) in tRNA. In the complex, it is required to stabilize and induce conformational changes of the catalytic subunit.</text>
</comment>
<feature type="region of interest" description="Disordered" evidence="8">
    <location>
        <begin position="519"/>
        <end position="552"/>
    </location>
</feature>
<evidence type="ECO:0000313" key="9">
    <source>
        <dbReference type="EMBL" id="KHN96304.1"/>
    </source>
</evidence>
<dbReference type="InterPro" id="IPR001680">
    <property type="entry name" value="WD40_rpt"/>
</dbReference>
<evidence type="ECO:0000256" key="3">
    <source>
        <dbReference type="ARBA" id="ARBA00022694"/>
    </source>
</evidence>
<dbReference type="PANTHER" id="PTHR16288:SF0">
    <property type="entry name" value="TRNA (GUANINE-N(7)-)-METHYLTRANSFERASE NON-CATALYTIC SUBUNIT WDR4"/>
    <property type="match status" value="1"/>
</dbReference>
<feature type="region of interest" description="Disordered" evidence="8">
    <location>
        <begin position="39"/>
        <end position="129"/>
    </location>
</feature>
<dbReference type="STRING" id="1081103.A0A0B2WRR4"/>
<comment type="pathway">
    <text evidence="6">tRNA modification; N(7)-methylguanine-tRNA biosynthesis.</text>
</comment>
<keyword evidence="9" id="KW-0489">Methyltransferase</keyword>
<dbReference type="GO" id="GO:0005634">
    <property type="term" value="C:nucleus"/>
    <property type="evidence" value="ECO:0007669"/>
    <property type="project" value="UniProtKB-SubCell"/>
</dbReference>
<evidence type="ECO:0000256" key="5">
    <source>
        <dbReference type="ARBA" id="ARBA00023242"/>
    </source>
</evidence>
<dbReference type="GO" id="GO:0043527">
    <property type="term" value="C:tRNA methyltransferase complex"/>
    <property type="evidence" value="ECO:0007669"/>
    <property type="project" value="TreeGrafter"/>
</dbReference>
<keyword evidence="10" id="KW-1185">Reference proteome</keyword>
<keyword evidence="9" id="KW-0808">Transferase</keyword>
<evidence type="ECO:0000256" key="1">
    <source>
        <dbReference type="ARBA" id="ARBA00004123"/>
    </source>
</evidence>
<dbReference type="EMBL" id="AZHE01000016">
    <property type="protein sequence ID" value="KHN96304.1"/>
    <property type="molecule type" value="Genomic_DNA"/>
</dbReference>
<evidence type="ECO:0000256" key="2">
    <source>
        <dbReference type="ARBA" id="ARBA00022574"/>
    </source>
</evidence>
<comment type="similarity">
    <text evidence="6">Belongs to the WD repeat TRM82 family.</text>
</comment>
<dbReference type="GO" id="GO:0008168">
    <property type="term" value="F:methyltransferase activity"/>
    <property type="evidence" value="ECO:0007669"/>
    <property type="project" value="UniProtKB-KW"/>
</dbReference>
<keyword evidence="3 6" id="KW-0819">tRNA processing</keyword>
<evidence type="ECO:0000256" key="4">
    <source>
        <dbReference type="ARBA" id="ARBA00022737"/>
    </source>
</evidence>
<keyword evidence="4 6" id="KW-0677">Repeat</keyword>
<dbReference type="HOGENOM" id="CLU_022082_0_0_1"/>
<protein>
    <submittedName>
        <fullName evidence="9">tRNA methyltransferase</fullName>
    </submittedName>
</protein>
<dbReference type="Proteomes" id="UP000030816">
    <property type="component" value="Unassembled WGS sequence"/>
</dbReference>
<proteinExistence type="inferred from homology"/>
<comment type="subcellular location">
    <subcellularLocation>
        <location evidence="1 6">Nucleus</location>
    </subcellularLocation>
</comment>
<keyword evidence="2 6" id="KW-0853">WD repeat</keyword>
<dbReference type="PANTHER" id="PTHR16288">
    <property type="entry name" value="WD40 REPEAT PROTEIN 4"/>
    <property type="match status" value="1"/>
</dbReference>
<evidence type="ECO:0000256" key="7">
    <source>
        <dbReference type="PROSITE-ProRule" id="PRU00221"/>
    </source>
</evidence>
<comment type="caution">
    <text evidence="9">The sequence shown here is derived from an EMBL/GenBank/DDBJ whole genome shotgun (WGS) entry which is preliminary data.</text>
</comment>
<dbReference type="OrthoDB" id="339900at2759"/>
<sequence>MSLRAIPYNRVQTIGNILFATRGGKIHSFNVSDHKHISTWQHPDLEKPSSARDSRPEPNIEAKTTTEPENVPDKEESEPPAKRQKVVGGDVNGSAGDAAPTKAETTLHRGKKGKARDKSDNHGDKSRMGRVVDRPLITLMTCTDDGKHLIAVSGHDKSVWVFQHDGEGQITQLSQRTMPKRPSAIATGPGSRIIVADKFGDVYSLPLIMAPPSPSSLAPHTAPVPEPPAAEPAANTFTVHSKRNLEALKHQRKQLELERAKGTPKPQGPSFESTLLLGHVSMLTSLAVTEAQGRKYLLTADRDEHIRVSRYIPQAHVIEGFCLGHKQFVSEMTIPQRREDILVSGGGDEELFIWDWKAGRLLSKTNLLALAREIAPQTTRVAVSGLTSLVYPEQGGVTYVLATCQDALTRTISVQAIFTWQLTPDNQLKNPGIIQLPCNPLHIAVAPASDETAPKLVVAMDPGQGVQAKSLHAYTLTRTENRLSSDVEIPIHGQSFDGPETQVSEAEIRNMFFVVENLRKQGGEGGGDDGEDAGSDSVAEVRAEVKATPAEV</sequence>
<dbReference type="GeneID" id="63740345"/>
<dbReference type="InterPro" id="IPR028884">
    <property type="entry name" value="Trm82"/>
</dbReference>
<dbReference type="InterPro" id="IPR036322">
    <property type="entry name" value="WD40_repeat_dom_sf"/>
</dbReference>
<dbReference type="GO" id="GO:0106004">
    <property type="term" value="P:tRNA (guanine-N7)-methylation"/>
    <property type="evidence" value="ECO:0007669"/>
    <property type="project" value="UniProtKB-UniRule"/>
</dbReference>
<dbReference type="HAMAP" id="MF_03056">
    <property type="entry name" value="TRM82"/>
    <property type="match status" value="1"/>
</dbReference>
<dbReference type="UniPathway" id="UPA00989"/>
<keyword evidence="5 6" id="KW-0539">Nucleus</keyword>
<feature type="repeat" description="WD" evidence="7">
    <location>
        <begin position="322"/>
        <end position="364"/>
    </location>
</feature>
<feature type="compositionally biased region" description="Basic and acidic residues" evidence="8">
    <location>
        <begin position="116"/>
        <end position="129"/>
    </location>
</feature>
<dbReference type="AlphaFoldDB" id="A0A0B2WRR4"/>
<name>A0A0B2WRR4_METAS</name>
<feature type="compositionally biased region" description="Basic and acidic residues" evidence="8">
    <location>
        <begin position="43"/>
        <end position="81"/>
    </location>
</feature>
<organism evidence="9 10">
    <name type="scientific">Metarhizium album (strain ARSEF 1941)</name>
    <dbReference type="NCBI Taxonomy" id="1081103"/>
    <lineage>
        <taxon>Eukaryota</taxon>
        <taxon>Fungi</taxon>
        <taxon>Dikarya</taxon>
        <taxon>Ascomycota</taxon>
        <taxon>Pezizomycotina</taxon>
        <taxon>Sordariomycetes</taxon>
        <taxon>Hypocreomycetidae</taxon>
        <taxon>Hypocreales</taxon>
        <taxon>Clavicipitaceae</taxon>
        <taxon>Metarhizium</taxon>
    </lineage>
</organism>
<reference evidence="9 10" key="1">
    <citation type="journal article" date="2014" name="Proc. Natl. Acad. Sci. U.S.A.">
        <title>Trajectory and genomic determinants of fungal-pathogen speciation and host adaptation.</title>
        <authorList>
            <person name="Hu X."/>
            <person name="Xiao G."/>
            <person name="Zheng P."/>
            <person name="Shang Y."/>
            <person name="Su Y."/>
            <person name="Zhang X."/>
            <person name="Liu X."/>
            <person name="Zhan S."/>
            <person name="St Leger R.J."/>
            <person name="Wang C."/>
        </authorList>
    </citation>
    <scope>NUCLEOTIDE SEQUENCE [LARGE SCALE GENOMIC DNA]</scope>
    <source>
        <strain evidence="9 10">ARSEF 1941</strain>
    </source>
</reference>
<dbReference type="RefSeq" id="XP_040677370.1">
    <property type="nucleotide sequence ID" value="XM_040824688.1"/>
</dbReference>
<dbReference type="InterPro" id="IPR015943">
    <property type="entry name" value="WD40/YVTN_repeat-like_dom_sf"/>
</dbReference>
<evidence type="ECO:0000256" key="6">
    <source>
        <dbReference type="HAMAP-Rule" id="MF_03056"/>
    </source>
</evidence>
<dbReference type="Gene3D" id="2.130.10.10">
    <property type="entry name" value="YVTN repeat-like/Quinoprotein amine dehydrogenase"/>
    <property type="match status" value="1"/>
</dbReference>
<dbReference type="GO" id="GO:0005829">
    <property type="term" value="C:cytosol"/>
    <property type="evidence" value="ECO:0007669"/>
    <property type="project" value="TreeGrafter"/>
</dbReference>
<evidence type="ECO:0000313" key="10">
    <source>
        <dbReference type="Proteomes" id="UP000030816"/>
    </source>
</evidence>
<dbReference type="PROSITE" id="PS50082">
    <property type="entry name" value="WD_REPEATS_2"/>
    <property type="match status" value="1"/>
</dbReference>